<dbReference type="Proteomes" id="UP000695022">
    <property type="component" value="Unplaced"/>
</dbReference>
<evidence type="ECO:0000256" key="5">
    <source>
        <dbReference type="ARBA" id="ARBA00023128"/>
    </source>
</evidence>
<keyword evidence="9" id="KW-1185">Reference proteome</keyword>
<organism evidence="9 10">
    <name type="scientific">Priapulus caudatus</name>
    <name type="common">Priapulid worm</name>
    <dbReference type="NCBI Taxonomy" id="37621"/>
    <lineage>
        <taxon>Eukaryota</taxon>
        <taxon>Metazoa</taxon>
        <taxon>Ecdysozoa</taxon>
        <taxon>Scalidophora</taxon>
        <taxon>Priapulida</taxon>
        <taxon>Priapulimorpha</taxon>
        <taxon>Priapulimorphida</taxon>
        <taxon>Priapulidae</taxon>
        <taxon>Priapulus</taxon>
    </lineage>
</organism>
<evidence type="ECO:0000259" key="8">
    <source>
        <dbReference type="PROSITE" id="PS51758"/>
    </source>
</evidence>
<proteinExistence type="predicted"/>
<keyword evidence="2" id="KW-0812">Transmembrane</keyword>
<keyword evidence="5 7" id="KW-0496">Mitochondrion</keyword>
<accession>A0ABM1FBU9</accession>
<evidence type="ECO:0000313" key="10">
    <source>
        <dbReference type="RefSeq" id="XP_014681920.1"/>
    </source>
</evidence>
<dbReference type="Pfam" id="PF07766">
    <property type="entry name" value="LETM1_RBD"/>
    <property type="match status" value="2"/>
</dbReference>
<keyword evidence="3" id="KW-0999">Mitochondrion inner membrane</keyword>
<feature type="domain" description="Letm1 RBD" evidence="8">
    <location>
        <begin position="140"/>
        <end position="317"/>
    </location>
</feature>
<comment type="subcellular location">
    <subcellularLocation>
        <location evidence="1">Mitochondrion inner membrane</location>
        <topology evidence="1">Single-pass membrane protein</topology>
    </subcellularLocation>
</comment>
<gene>
    <name evidence="10" type="primary">LOC106821564</name>
</gene>
<evidence type="ECO:0000256" key="2">
    <source>
        <dbReference type="ARBA" id="ARBA00022692"/>
    </source>
</evidence>
<evidence type="ECO:0000256" key="3">
    <source>
        <dbReference type="ARBA" id="ARBA00022792"/>
    </source>
</evidence>
<name>A0ABM1FBU9_PRICU</name>
<dbReference type="PANTHER" id="PTHR14009:SF13">
    <property type="entry name" value="LETM1 DOMAIN-CONTAINING PROTEIN 1"/>
    <property type="match status" value="1"/>
</dbReference>
<dbReference type="RefSeq" id="XP_014681920.1">
    <property type="nucleotide sequence ID" value="XM_014826434.1"/>
</dbReference>
<dbReference type="PROSITE" id="PS51758">
    <property type="entry name" value="LETM1_RBD"/>
    <property type="match status" value="1"/>
</dbReference>
<dbReference type="InterPro" id="IPR044202">
    <property type="entry name" value="LETM1/MDM38-like"/>
</dbReference>
<evidence type="ECO:0000313" key="9">
    <source>
        <dbReference type="Proteomes" id="UP000695022"/>
    </source>
</evidence>
<reference evidence="10" key="1">
    <citation type="submission" date="2025-08" db="UniProtKB">
        <authorList>
            <consortium name="RefSeq"/>
        </authorList>
    </citation>
    <scope>IDENTIFICATION</scope>
</reference>
<evidence type="ECO:0000256" key="6">
    <source>
        <dbReference type="ARBA" id="ARBA00023136"/>
    </source>
</evidence>
<evidence type="ECO:0000256" key="1">
    <source>
        <dbReference type="ARBA" id="ARBA00004434"/>
    </source>
</evidence>
<evidence type="ECO:0000256" key="7">
    <source>
        <dbReference type="PROSITE-ProRule" id="PRU01094"/>
    </source>
</evidence>
<dbReference type="InterPro" id="IPR033122">
    <property type="entry name" value="LETM1-like_RBD"/>
</dbReference>
<keyword evidence="6" id="KW-0472">Membrane</keyword>
<evidence type="ECO:0000256" key="4">
    <source>
        <dbReference type="ARBA" id="ARBA00022989"/>
    </source>
</evidence>
<dbReference type="PANTHER" id="PTHR14009">
    <property type="entry name" value="LEUCINE ZIPPER-EF-HAND CONTAINING TRANSMEMBRANE PROTEIN"/>
    <property type="match status" value="1"/>
</dbReference>
<keyword evidence="4" id="KW-1133">Transmembrane helix</keyword>
<dbReference type="GeneID" id="106821564"/>
<protein>
    <submittedName>
        <fullName evidence="10">LETM1 domain-containing protein 1-like isoform X2</fullName>
    </submittedName>
</protein>
<sequence length="317" mass="37547">MALTRALLGRNIKCYLPVITQGHIVQNSYLSTTPQDQKKKSRIASSALVTFAVAKYNRYVTWYEGILERRYPGVFKIYKIVKHGLRDLFLDARDYFRIYTQIRKGKPLGTLTRRELEVYRQLPHDLLHCLPLYCLQAIPFVGNVFFIVAYKYPKSLLSHQFWTPDQKMQFWLEDLTERVQNYNIIMAKLERKTRKITDDKLRIYMEDVLHEINLCKIHERWPYFQPRARMHKYGMLLRATDLAITRDGFADENAHEIIAACFIRGLNPKSLHTEQRIAWLKQWVEVAEHVDEDCISLLLHCPIFLGLNEPTNKVLYR</sequence>